<keyword evidence="1" id="KW-0732">Signal</keyword>
<proteinExistence type="predicted"/>
<gene>
    <name evidence="3" type="ORF">Poly51_62020</name>
</gene>
<dbReference type="AlphaFoldDB" id="A0A5C6E4D1"/>
<evidence type="ECO:0000256" key="1">
    <source>
        <dbReference type="SAM" id="SignalP"/>
    </source>
</evidence>
<evidence type="ECO:0000313" key="3">
    <source>
        <dbReference type="EMBL" id="TWU43680.1"/>
    </source>
</evidence>
<feature type="signal peptide" evidence="1">
    <location>
        <begin position="1"/>
        <end position="27"/>
    </location>
</feature>
<feature type="chain" id="PRO_5022866986" description="MSP domain-containing protein" evidence="1">
    <location>
        <begin position="28"/>
        <end position="199"/>
    </location>
</feature>
<dbReference type="EMBL" id="SJPW01000014">
    <property type="protein sequence ID" value="TWU43680.1"/>
    <property type="molecule type" value="Genomic_DNA"/>
</dbReference>
<dbReference type="PROSITE" id="PS50202">
    <property type="entry name" value="MSP"/>
    <property type="match status" value="1"/>
</dbReference>
<dbReference type="InterPro" id="IPR000535">
    <property type="entry name" value="MSP_dom"/>
</dbReference>
<keyword evidence="4" id="KW-1185">Reference proteome</keyword>
<reference evidence="3 4" key="1">
    <citation type="submission" date="2019-02" db="EMBL/GenBank/DDBJ databases">
        <title>Deep-cultivation of Planctomycetes and their phenomic and genomic characterization uncovers novel biology.</title>
        <authorList>
            <person name="Wiegand S."/>
            <person name="Jogler M."/>
            <person name="Boedeker C."/>
            <person name="Pinto D."/>
            <person name="Vollmers J."/>
            <person name="Rivas-Marin E."/>
            <person name="Kohn T."/>
            <person name="Peeters S.H."/>
            <person name="Heuer A."/>
            <person name="Rast P."/>
            <person name="Oberbeckmann S."/>
            <person name="Bunk B."/>
            <person name="Jeske O."/>
            <person name="Meyerdierks A."/>
            <person name="Storesund J.E."/>
            <person name="Kallscheuer N."/>
            <person name="Luecker S."/>
            <person name="Lage O.M."/>
            <person name="Pohl T."/>
            <person name="Merkel B.J."/>
            <person name="Hornburger P."/>
            <person name="Mueller R.-W."/>
            <person name="Bruemmer F."/>
            <person name="Labrenz M."/>
            <person name="Spormann A.M."/>
            <person name="Op Den Camp H."/>
            <person name="Overmann J."/>
            <person name="Amann R."/>
            <person name="Jetten M.S.M."/>
            <person name="Mascher T."/>
            <person name="Medema M.H."/>
            <person name="Devos D.P."/>
            <person name="Kaster A.-K."/>
            <person name="Ovreas L."/>
            <person name="Rohde M."/>
            <person name="Galperin M.Y."/>
            <person name="Jogler C."/>
        </authorList>
    </citation>
    <scope>NUCLEOTIDE SEQUENCE [LARGE SCALE GENOMIC DNA]</scope>
    <source>
        <strain evidence="3 4">Poly51</strain>
    </source>
</reference>
<name>A0A5C6E4D1_9BACT</name>
<protein>
    <recommendedName>
        <fullName evidence="2">MSP domain-containing protein</fullName>
    </recommendedName>
</protein>
<organism evidence="3 4">
    <name type="scientific">Rubripirellula tenax</name>
    <dbReference type="NCBI Taxonomy" id="2528015"/>
    <lineage>
        <taxon>Bacteria</taxon>
        <taxon>Pseudomonadati</taxon>
        <taxon>Planctomycetota</taxon>
        <taxon>Planctomycetia</taxon>
        <taxon>Pirellulales</taxon>
        <taxon>Pirellulaceae</taxon>
        <taxon>Rubripirellula</taxon>
    </lineage>
</organism>
<evidence type="ECO:0000259" key="2">
    <source>
        <dbReference type="PROSITE" id="PS50202"/>
    </source>
</evidence>
<comment type="caution">
    <text evidence="3">The sequence shown here is derived from an EMBL/GenBank/DDBJ whole genome shotgun (WGS) entry which is preliminary data.</text>
</comment>
<feature type="domain" description="MSP" evidence="2">
    <location>
        <begin position="130"/>
        <end position="199"/>
    </location>
</feature>
<dbReference type="Proteomes" id="UP000318288">
    <property type="component" value="Unassembled WGS sequence"/>
</dbReference>
<accession>A0A5C6E4D1</accession>
<evidence type="ECO:0000313" key="4">
    <source>
        <dbReference type="Proteomes" id="UP000318288"/>
    </source>
</evidence>
<sequence length="199" mass="22221" precursor="true">MANVPRQHNMRFSLRALLIVVSLSAFASAAYRYWPRDPGPVPTDEFHWHDYSVGIVDQTYNGDLQHHGHTYGGGTYVALREGAHTPGTTGGWYYQVGIQLPVDIKVSDEFDLSPVASGRHLEPVGEFERLGFLQPCEFVAFYFGNPIGGCMKCEDANSGGTLKVVSMTREQVTFKVKLHAEIPDSWNVDIDRSFSLPRE</sequence>